<dbReference type="AlphaFoldDB" id="A0A3E0HJ39"/>
<protein>
    <submittedName>
        <fullName evidence="1">Uncharacterized protein</fullName>
    </submittedName>
</protein>
<reference evidence="1 2" key="1">
    <citation type="submission" date="2018-08" db="EMBL/GenBank/DDBJ databases">
        <title>Genomic Encyclopedia of Type Strains, Phase IV (KMG-IV): sequencing the most valuable type-strain genomes for metagenomic binning, comparative biology and taxonomic classification.</title>
        <authorList>
            <person name="Goeker M."/>
        </authorList>
    </citation>
    <scope>NUCLEOTIDE SEQUENCE [LARGE SCALE GENOMIC DNA]</scope>
    <source>
        <strain evidence="1 2">DSM 18841</strain>
    </source>
</reference>
<dbReference type="OrthoDB" id="705210at2"/>
<evidence type="ECO:0000313" key="1">
    <source>
        <dbReference type="EMBL" id="REH46509.1"/>
    </source>
</evidence>
<dbReference type="Proteomes" id="UP000256884">
    <property type="component" value="Unassembled WGS sequence"/>
</dbReference>
<keyword evidence="2" id="KW-1185">Reference proteome</keyword>
<sequence>MVNEDDESQQFSFVKRHSLPFTLFKVIKSISKSEEEINLIKEFDIAELSSKVVVNVPKSYFYEDENLEVKKRAFLIQNDKTYLEEINNNSVKVYFDGVKTTSGYLKKSEVIILQD</sequence>
<evidence type="ECO:0000313" key="2">
    <source>
        <dbReference type="Proteomes" id="UP000256884"/>
    </source>
</evidence>
<accession>A0A3E0HJ39</accession>
<gene>
    <name evidence="1" type="ORF">C7448_10769</name>
</gene>
<proteinExistence type="predicted"/>
<dbReference type="RefSeq" id="WP_115901740.1">
    <property type="nucleotide sequence ID" value="NZ_QUNS01000007.1"/>
</dbReference>
<organism evidence="1 2">
    <name type="scientific">Tenacibaculum gallaicum</name>
    <dbReference type="NCBI Taxonomy" id="561505"/>
    <lineage>
        <taxon>Bacteria</taxon>
        <taxon>Pseudomonadati</taxon>
        <taxon>Bacteroidota</taxon>
        <taxon>Flavobacteriia</taxon>
        <taxon>Flavobacteriales</taxon>
        <taxon>Flavobacteriaceae</taxon>
        <taxon>Tenacibaculum</taxon>
    </lineage>
</organism>
<dbReference type="EMBL" id="QUNS01000007">
    <property type="protein sequence ID" value="REH46509.1"/>
    <property type="molecule type" value="Genomic_DNA"/>
</dbReference>
<comment type="caution">
    <text evidence="1">The sequence shown here is derived from an EMBL/GenBank/DDBJ whole genome shotgun (WGS) entry which is preliminary data.</text>
</comment>
<name>A0A3E0HJ39_9FLAO</name>